<evidence type="ECO:0000256" key="1">
    <source>
        <dbReference type="SAM" id="MobiDB-lite"/>
    </source>
</evidence>
<evidence type="ECO:0000313" key="2">
    <source>
        <dbReference type="EMBL" id="CAI9157267.1"/>
    </source>
</evidence>
<protein>
    <submittedName>
        <fullName evidence="2">Uncharacterized protein</fullName>
    </submittedName>
</protein>
<gene>
    <name evidence="2" type="ORF">MRATA1EN1_LOCUS6229</name>
</gene>
<evidence type="ECO:0000313" key="3">
    <source>
        <dbReference type="Proteomes" id="UP001176941"/>
    </source>
</evidence>
<dbReference type="Proteomes" id="UP001176941">
    <property type="component" value="Chromosome 15"/>
</dbReference>
<reference evidence="2" key="1">
    <citation type="submission" date="2023-04" db="EMBL/GenBank/DDBJ databases">
        <authorList>
            <consortium name="ELIXIR-Norway"/>
        </authorList>
    </citation>
    <scope>NUCLEOTIDE SEQUENCE [LARGE SCALE GENOMIC DNA]</scope>
</reference>
<proteinExistence type="predicted"/>
<keyword evidence="3" id="KW-1185">Reference proteome</keyword>
<name>A0ABN8Y6R1_RANTA</name>
<organism evidence="2 3">
    <name type="scientific">Rangifer tarandus platyrhynchus</name>
    <name type="common">Svalbard reindeer</name>
    <dbReference type="NCBI Taxonomy" id="3082113"/>
    <lineage>
        <taxon>Eukaryota</taxon>
        <taxon>Metazoa</taxon>
        <taxon>Chordata</taxon>
        <taxon>Craniata</taxon>
        <taxon>Vertebrata</taxon>
        <taxon>Euteleostomi</taxon>
        <taxon>Mammalia</taxon>
        <taxon>Eutheria</taxon>
        <taxon>Laurasiatheria</taxon>
        <taxon>Artiodactyla</taxon>
        <taxon>Ruminantia</taxon>
        <taxon>Pecora</taxon>
        <taxon>Cervidae</taxon>
        <taxon>Odocoileinae</taxon>
        <taxon>Rangifer</taxon>
    </lineage>
</organism>
<feature type="compositionally biased region" description="Basic and acidic residues" evidence="1">
    <location>
        <begin position="67"/>
        <end position="84"/>
    </location>
</feature>
<accession>A0ABN8Y6R1</accession>
<sequence>MNQKLEVKLVDMGTNSEEQCNAASFFLVANPNVQSVRPPRKPGLFSPHLQATDGNSRGSGGRSAALRSRDKPLLHKPRGDRDDSTQCPLSPLVRVLDRRTES</sequence>
<feature type="region of interest" description="Disordered" evidence="1">
    <location>
        <begin position="38"/>
        <end position="102"/>
    </location>
</feature>
<dbReference type="EMBL" id="OX459951">
    <property type="protein sequence ID" value="CAI9157267.1"/>
    <property type="molecule type" value="Genomic_DNA"/>
</dbReference>